<name>A0A9P6WB52_MAUEX</name>
<dbReference type="AlphaFoldDB" id="A0A9P6WB52"/>
<dbReference type="Proteomes" id="UP000750334">
    <property type="component" value="Unassembled WGS sequence"/>
</dbReference>
<protein>
    <submittedName>
        <fullName evidence="1">Telomere binding protein</fullName>
    </submittedName>
</protein>
<organism evidence="1 2">
    <name type="scientific">Maudiozyma exigua</name>
    <name type="common">Yeast</name>
    <name type="synonym">Kazachstania exigua</name>
    <dbReference type="NCBI Taxonomy" id="34358"/>
    <lineage>
        <taxon>Eukaryota</taxon>
        <taxon>Fungi</taxon>
        <taxon>Dikarya</taxon>
        <taxon>Ascomycota</taxon>
        <taxon>Saccharomycotina</taxon>
        <taxon>Saccharomycetes</taxon>
        <taxon>Saccharomycetales</taxon>
        <taxon>Saccharomycetaceae</taxon>
        <taxon>Maudiozyma</taxon>
    </lineage>
</organism>
<dbReference type="OrthoDB" id="10258062at2759"/>
<sequence>MVTCVQDLRNGCKESDIVSVFTTLNEQDEVVQDLEDVMIIIQNVIPISKSLKPTAVSLLCDVISRSPLIFAQLVACINSIEHTDGQYKNNTHGDTSNLYREILGKVFTTRIDCLFNNIISIRGNNVELQYVKSLFFGSKLFNILSIQISIVDYLESLNKQWGYICSNERYNKIPKLVQRYLADLLLAELILNPAFATDYLFDKLFFRNAEFYHFFLNIMKTANTIAGKKMVVKYLTPYLESKLNHNTLPTVFIILSNLSAFKLFDSNSLLSIKSHELQEIIIRNIPSVTGYSIFSSLASKFGFIDNRLDSNIARLLVMILTYTLSKEQRQEISHNSDFLQTVTKRLGSMDHDVRERTMYIAKLVSDNELKYESNFVIEIPNLTIDMDP</sequence>
<accession>A0A9P6WB52</accession>
<reference evidence="1 2" key="1">
    <citation type="submission" date="2020-11" db="EMBL/GenBank/DDBJ databases">
        <title>Kefir isolates.</title>
        <authorList>
            <person name="Marcisauskas S."/>
            <person name="Kim Y."/>
            <person name="Blasche S."/>
        </authorList>
    </citation>
    <scope>NUCLEOTIDE SEQUENCE [LARGE SCALE GENOMIC DNA]</scope>
    <source>
        <strain evidence="1 2">OG2</strain>
    </source>
</reference>
<comment type="caution">
    <text evidence="1">The sequence shown here is derived from an EMBL/GenBank/DDBJ whole genome shotgun (WGS) entry which is preliminary data.</text>
</comment>
<evidence type="ECO:0000313" key="1">
    <source>
        <dbReference type="EMBL" id="KAG0667744.1"/>
    </source>
</evidence>
<gene>
    <name evidence="1" type="primary">TEL2_2</name>
    <name evidence="1" type="ORF">C6P45_005420</name>
</gene>
<keyword evidence="2" id="KW-1185">Reference proteome</keyword>
<proteinExistence type="predicted"/>
<evidence type="ECO:0000313" key="2">
    <source>
        <dbReference type="Proteomes" id="UP000750334"/>
    </source>
</evidence>
<dbReference type="EMBL" id="PUHR01000094">
    <property type="protein sequence ID" value="KAG0667744.1"/>
    <property type="molecule type" value="Genomic_DNA"/>
</dbReference>